<evidence type="ECO:0000256" key="3">
    <source>
        <dbReference type="ARBA" id="ARBA00022664"/>
    </source>
</evidence>
<dbReference type="OrthoDB" id="25620at2759"/>
<keyword evidence="8 9" id="KW-0687">Ribonucleoprotein</keyword>
<evidence type="ECO:0000256" key="4">
    <source>
        <dbReference type="ARBA" id="ARBA00022728"/>
    </source>
</evidence>
<evidence type="ECO:0000313" key="12">
    <source>
        <dbReference type="Proteomes" id="UP000001542"/>
    </source>
</evidence>
<dbReference type="STRING" id="5722.A2EQ40"/>
<comment type="similarity">
    <text evidence="2 9">Belongs to the snRNP Sm proteins family.</text>
</comment>
<dbReference type="RefSeq" id="XP_001317438.1">
    <property type="nucleotide sequence ID" value="XM_001317403.1"/>
</dbReference>
<dbReference type="InParanoid" id="A2EQ40"/>
<accession>A2EQ40</accession>
<dbReference type="InterPro" id="IPR010920">
    <property type="entry name" value="LSM_dom_sf"/>
</dbReference>
<evidence type="ECO:0000256" key="7">
    <source>
        <dbReference type="ARBA" id="ARBA00023242"/>
    </source>
</evidence>
<keyword evidence="5 9" id="KW-0694">RNA-binding</keyword>
<evidence type="ECO:0000259" key="10">
    <source>
        <dbReference type="SMART" id="SM00651"/>
    </source>
</evidence>
<dbReference type="VEuPathDB" id="TrichDB:TVAG_473940"/>
<sequence length="93" mass="10737">MSHERADPTHLLEPPLKIYVSYLKERARLRVHLNDNSKMYMEGNLLGFDEYMNLVLGDSYEVYPKENTRVPLGTSLLRGECVGMVHPIPNIHI</sequence>
<evidence type="ECO:0000256" key="6">
    <source>
        <dbReference type="ARBA" id="ARBA00023187"/>
    </source>
</evidence>
<keyword evidence="3 9" id="KW-0507">mRNA processing</keyword>
<dbReference type="GO" id="GO:0005686">
    <property type="term" value="C:U2 snRNP"/>
    <property type="evidence" value="ECO:0000318"/>
    <property type="project" value="GO_Central"/>
</dbReference>
<dbReference type="InterPro" id="IPR001163">
    <property type="entry name" value="Sm_dom_euk/arc"/>
</dbReference>
<comment type="function">
    <text evidence="9">Plays a role in pre-mRNA splicing as a core component of the spliceosomal U1, U2, U4 and U5 small nuclear ribonucleoproteins (snRNPs), the building blocks of the spliceosome.</text>
</comment>
<evidence type="ECO:0000256" key="5">
    <source>
        <dbReference type="ARBA" id="ARBA00022884"/>
    </source>
</evidence>
<proteinExistence type="inferred from homology"/>
<dbReference type="GO" id="GO:0046540">
    <property type="term" value="C:U4/U6 x U5 tri-snRNP complex"/>
    <property type="evidence" value="ECO:0000318"/>
    <property type="project" value="GO_Central"/>
</dbReference>
<reference evidence="11" key="2">
    <citation type="journal article" date="2007" name="Science">
        <title>Draft genome sequence of the sexually transmitted pathogen Trichomonas vaginalis.</title>
        <authorList>
            <person name="Carlton J.M."/>
            <person name="Hirt R.P."/>
            <person name="Silva J.C."/>
            <person name="Delcher A.L."/>
            <person name="Schatz M."/>
            <person name="Zhao Q."/>
            <person name="Wortman J.R."/>
            <person name="Bidwell S.L."/>
            <person name="Alsmark U.C.M."/>
            <person name="Besteiro S."/>
            <person name="Sicheritz-Ponten T."/>
            <person name="Noel C.J."/>
            <person name="Dacks J.B."/>
            <person name="Foster P.G."/>
            <person name="Simillion C."/>
            <person name="Van de Peer Y."/>
            <person name="Miranda-Saavedra D."/>
            <person name="Barton G.J."/>
            <person name="Westrop G.D."/>
            <person name="Mueller S."/>
            <person name="Dessi D."/>
            <person name="Fiori P.L."/>
            <person name="Ren Q."/>
            <person name="Paulsen I."/>
            <person name="Zhang H."/>
            <person name="Bastida-Corcuera F.D."/>
            <person name="Simoes-Barbosa A."/>
            <person name="Brown M.T."/>
            <person name="Hayes R.D."/>
            <person name="Mukherjee M."/>
            <person name="Okumura C.Y."/>
            <person name="Schneider R."/>
            <person name="Smith A.J."/>
            <person name="Vanacova S."/>
            <person name="Villalvazo M."/>
            <person name="Haas B.J."/>
            <person name="Pertea M."/>
            <person name="Feldblyum T.V."/>
            <person name="Utterback T.R."/>
            <person name="Shu C.L."/>
            <person name="Osoegawa K."/>
            <person name="de Jong P.J."/>
            <person name="Hrdy I."/>
            <person name="Horvathova L."/>
            <person name="Zubacova Z."/>
            <person name="Dolezal P."/>
            <person name="Malik S.B."/>
            <person name="Logsdon J.M. Jr."/>
            <person name="Henze K."/>
            <person name="Gupta A."/>
            <person name="Wang C.C."/>
            <person name="Dunne R.L."/>
            <person name="Upcroft J.A."/>
            <person name="Upcroft P."/>
            <person name="White O."/>
            <person name="Salzberg S.L."/>
            <person name="Tang P."/>
            <person name="Chiu C.-H."/>
            <person name="Lee Y.-S."/>
            <person name="Embley T.M."/>
            <person name="Coombs G.H."/>
            <person name="Mottram J.C."/>
            <person name="Tachezy J."/>
            <person name="Fraser-Liggett C.M."/>
            <person name="Johnson P.J."/>
        </authorList>
    </citation>
    <scope>NUCLEOTIDE SEQUENCE [LARGE SCALE GENOMIC DNA]</scope>
    <source>
        <strain evidence="11">G3</strain>
    </source>
</reference>
<dbReference type="GO" id="GO:0003723">
    <property type="term" value="F:RNA binding"/>
    <property type="evidence" value="ECO:0007669"/>
    <property type="project" value="UniProtKB-KW"/>
</dbReference>
<dbReference type="GO" id="GO:0071011">
    <property type="term" value="C:precatalytic spliceosome"/>
    <property type="evidence" value="ECO:0000318"/>
    <property type="project" value="GO_Central"/>
</dbReference>
<gene>
    <name evidence="11" type="ORF">TVAG_473940</name>
</gene>
<comment type="subcellular location">
    <subcellularLocation>
        <location evidence="1 9">Nucleus</location>
    </subcellularLocation>
</comment>
<dbReference type="OMA" id="VPPINCI"/>
<dbReference type="SUPFAM" id="SSF50182">
    <property type="entry name" value="Sm-like ribonucleoproteins"/>
    <property type="match status" value="1"/>
</dbReference>
<name>A2EQ40_TRIV3</name>
<dbReference type="FunCoup" id="A2EQ40">
    <property type="interactions" value="685"/>
</dbReference>
<keyword evidence="4 9" id="KW-0747">Spliceosome</keyword>
<dbReference type="GO" id="GO:0034715">
    <property type="term" value="C:pICln-Sm protein complex"/>
    <property type="evidence" value="ECO:0000318"/>
    <property type="project" value="GO_Central"/>
</dbReference>
<evidence type="ECO:0000256" key="9">
    <source>
        <dbReference type="RuleBase" id="RU365053"/>
    </source>
</evidence>
<dbReference type="SMR" id="A2EQ40"/>
<protein>
    <recommendedName>
        <fullName evidence="9">Small nuclear ribonucleoprotein E</fullName>
        <shortName evidence="9">snRNP-E</shortName>
    </recommendedName>
    <alternativeName>
        <fullName evidence="9">Sm protein E</fullName>
    </alternativeName>
</protein>
<keyword evidence="6 9" id="KW-0508">mRNA splicing</keyword>
<evidence type="ECO:0000256" key="2">
    <source>
        <dbReference type="ARBA" id="ARBA00006850"/>
    </source>
</evidence>
<dbReference type="GO" id="GO:0005685">
    <property type="term" value="C:U1 snRNP"/>
    <property type="evidence" value="ECO:0000318"/>
    <property type="project" value="GO_Central"/>
</dbReference>
<organism evidence="11 12">
    <name type="scientific">Trichomonas vaginalis (strain ATCC PRA-98 / G3)</name>
    <dbReference type="NCBI Taxonomy" id="412133"/>
    <lineage>
        <taxon>Eukaryota</taxon>
        <taxon>Metamonada</taxon>
        <taxon>Parabasalia</taxon>
        <taxon>Trichomonadida</taxon>
        <taxon>Trichomonadidae</taxon>
        <taxon>Trichomonas</taxon>
    </lineage>
</organism>
<dbReference type="Pfam" id="PF01423">
    <property type="entry name" value="LSM"/>
    <property type="match status" value="1"/>
</dbReference>
<dbReference type="SMART" id="SM00651">
    <property type="entry name" value="Sm"/>
    <property type="match status" value="1"/>
</dbReference>
<dbReference type="GO" id="GO:0005687">
    <property type="term" value="C:U4 snRNP"/>
    <property type="evidence" value="ECO:0000318"/>
    <property type="project" value="GO_Central"/>
</dbReference>
<feature type="domain" description="Sm" evidence="10">
    <location>
        <begin position="21"/>
        <end position="87"/>
    </location>
</feature>
<dbReference type="CDD" id="cd01718">
    <property type="entry name" value="Sm_E"/>
    <property type="match status" value="1"/>
</dbReference>
<dbReference type="KEGG" id="tva:4763065"/>
<dbReference type="Gene3D" id="2.30.30.100">
    <property type="match status" value="1"/>
</dbReference>
<dbReference type="PANTHER" id="PTHR11193">
    <property type="entry name" value="SMALL NUCLEAR RIBONUCLEOPROTEIN E"/>
    <property type="match status" value="1"/>
</dbReference>
<dbReference type="VEuPathDB" id="TrichDB:TVAGG3_0072650"/>
<evidence type="ECO:0000313" key="11">
    <source>
        <dbReference type="EMBL" id="EAY05215.1"/>
    </source>
</evidence>
<reference evidence="11" key="1">
    <citation type="submission" date="2006-10" db="EMBL/GenBank/DDBJ databases">
        <authorList>
            <person name="Amadeo P."/>
            <person name="Zhao Q."/>
            <person name="Wortman J."/>
            <person name="Fraser-Liggett C."/>
            <person name="Carlton J."/>
        </authorList>
    </citation>
    <scope>NUCLEOTIDE SEQUENCE</scope>
    <source>
        <strain evidence="11">G3</strain>
    </source>
</reference>
<dbReference type="GO" id="GO:0005682">
    <property type="term" value="C:U5 snRNP"/>
    <property type="evidence" value="ECO:0000318"/>
    <property type="project" value="GO_Central"/>
</dbReference>
<dbReference type="Proteomes" id="UP000001542">
    <property type="component" value="Unassembled WGS sequence"/>
</dbReference>
<dbReference type="AlphaFoldDB" id="A2EQ40"/>
<evidence type="ECO:0000256" key="8">
    <source>
        <dbReference type="ARBA" id="ARBA00023274"/>
    </source>
</evidence>
<keyword evidence="12" id="KW-1185">Reference proteome</keyword>
<dbReference type="EMBL" id="DS113454">
    <property type="protein sequence ID" value="EAY05215.1"/>
    <property type="molecule type" value="Genomic_DNA"/>
</dbReference>
<keyword evidence="7 9" id="KW-0539">Nucleus</keyword>
<evidence type="ECO:0000256" key="1">
    <source>
        <dbReference type="ARBA" id="ARBA00004123"/>
    </source>
</evidence>
<dbReference type="InterPro" id="IPR027078">
    <property type="entry name" value="snRNP-E"/>
</dbReference>
<dbReference type="GO" id="GO:0000387">
    <property type="term" value="P:spliceosomal snRNP assembly"/>
    <property type="evidence" value="ECO:0000318"/>
    <property type="project" value="GO_Central"/>
</dbReference>
<dbReference type="eggNOG" id="KOG1774">
    <property type="taxonomic scope" value="Eukaryota"/>
</dbReference>